<feature type="compositionally biased region" description="Polar residues" evidence="1">
    <location>
        <begin position="126"/>
        <end position="138"/>
    </location>
</feature>
<dbReference type="AlphaFoldDB" id="A0A1B7NSU5"/>
<evidence type="ECO:0000256" key="1">
    <source>
        <dbReference type="SAM" id="MobiDB-lite"/>
    </source>
</evidence>
<dbReference type="InterPro" id="IPR029071">
    <property type="entry name" value="Ubiquitin-like_domsf"/>
</dbReference>
<feature type="region of interest" description="Disordered" evidence="1">
    <location>
        <begin position="238"/>
        <end position="297"/>
    </location>
</feature>
<dbReference type="Proteomes" id="UP000091918">
    <property type="component" value="Unassembled WGS sequence"/>
</dbReference>
<feature type="region of interest" description="Disordered" evidence="1">
    <location>
        <begin position="570"/>
        <end position="596"/>
    </location>
</feature>
<comment type="caution">
    <text evidence="2">The sequence shown here is derived from an EMBL/GenBank/DDBJ whole genome shotgun (WGS) entry which is preliminary data.</text>
</comment>
<dbReference type="InterPro" id="IPR039751">
    <property type="entry name" value="HERPUD1/2"/>
</dbReference>
<dbReference type="Gene3D" id="3.10.20.90">
    <property type="entry name" value="Phosphatidylinositol 3-kinase Catalytic Subunit, Chain A, domain 1"/>
    <property type="match status" value="1"/>
</dbReference>
<feature type="compositionally biased region" description="Acidic residues" evidence="1">
    <location>
        <begin position="653"/>
        <end position="669"/>
    </location>
</feature>
<proteinExistence type="predicted"/>
<evidence type="ECO:0000313" key="2">
    <source>
        <dbReference type="EMBL" id="OAX79717.1"/>
    </source>
</evidence>
<sequence>MSTDTQPSDMNVQADLSSATRIDAQTIILHILSPSLEAPNRVTLDDIPLSIKISDLKTRLSETLPNRPRPDIQRLIYRGKPLSNDEEQLGNIVEPADGRVHTMHLVLPPSRAKIIVPRPPNLVPHLQNTGLPSPQEEPSSLRLRTNHIELTSQRPQGQAQLSSAAFASGVASLRQQVAAQHQHLAAQIALNTQTGYQNRPVEAGFSTATGSASVPSHNSVANSPLYVDVNSPLYGTRFGMPAPNLQSGMPDSAPGNQGRNQLESTPSSSRASLPPSRSTWFGESGTVDSGSAGESRQQKTVTILEHIFGMENQLRRGSVPSIDDISRIRVELYQILDEQYRNPLGPRDGMPEYLLARLSSITAQADLIRMSSARSHASSSQNYLFHPSTAVQDASQTPVYLLSSPVGYHGVLVPPAGAPGHGTSQPGARVFHTHGSPIHQHRTPIPNATAVPPAVNQAILQQQERHRIIFGPVNPARILRRLWLFVRLYFFCYFFSENGTWFRIILISLSVLTALLSETDIPRRFQRMAIDPLYRHLENLLPMDIHQPRDVNGPPGGVNTNVPPVHPMQPNNINESLRPTDGTQHNAGLPNRDPASFSNRLRTAERALALLLASLVPGIGERRVAARQAAETARQNELAAAREAEANQAREQENDETETQDNGAAEDSEDARIPEPEEQPAYPPGGLEENNAIET</sequence>
<gene>
    <name evidence="2" type="ORF">ACJ72_05959</name>
</gene>
<dbReference type="SUPFAM" id="SSF54236">
    <property type="entry name" value="Ubiquitin-like"/>
    <property type="match status" value="1"/>
</dbReference>
<dbReference type="GO" id="GO:0030968">
    <property type="term" value="P:endoplasmic reticulum unfolded protein response"/>
    <property type="evidence" value="ECO:0007669"/>
    <property type="project" value="TreeGrafter"/>
</dbReference>
<feature type="region of interest" description="Disordered" evidence="1">
    <location>
        <begin position="118"/>
        <end position="140"/>
    </location>
</feature>
<feature type="compositionally biased region" description="Polar residues" evidence="1">
    <location>
        <begin position="286"/>
        <end position="297"/>
    </location>
</feature>
<feature type="compositionally biased region" description="Low complexity" evidence="1">
    <location>
        <begin position="264"/>
        <end position="279"/>
    </location>
</feature>
<dbReference type="OrthoDB" id="21589at2759"/>
<accession>A0A1B7NSU5</accession>
<keyword evidence="3" id="KW-1185">Reference proteome</keyword>
<dbReference type="PANTHER" id="PTHR12943">
    <property type="entry name" value="HOMOCYSTEINE-RESPONSIVE ENDOPLASMIC RETICULUM-RESIDENT UNIQUITIN-LIKE DOMAIN HERPUD PROTEIN FAMILY MEMBER"/>
    <property type="match status" value="1"/>
</dbReference>
<organism evidence="2 3">
    <name type="scientific">Emergomyces africanus</name>
    <dbReference type="NCBI Taxonomy" id="1955775"/>
    <lineage>
        <taxon>Eukaryota</taxon>
        <taxon>Fungi</taxon>
        <taxon>Dikarya</taxon>
        <taxon>Ascomycota</taxon>
        <taxon>Pezizomycotina</taxon>
        <taxon>Eurotiomycetes</taxon>
        <taxon>Eurotiomycetidae</taxon>
        <taxon>Onygenales</taxon>
        <taxon>Ajellomycetaceae</taxon>
        <taxon>Emergomyces</taxon>
    </lineage>
</organism>
<feature type="compositionally biased region" description="Polar residues" evidence="1">
    <location>
        <begin position="570"/>
        <end position="586"/>
    </location>
</feature>
<reference evidence="2 3" key="1">
    <citation type="submission" date="2015-07" db="EMBL/GenBank/DDBJ databases">
        <title>Emmonsia species relationships and genome sequence.</title>
        <authorList>
            <person name="Cuomo C.A."/>
            <person name="Schwartz I.S."/>
            <person name="Kenyon C."/>
            <person name="de Hoog G.S."/>
            <person name="Govender N.P."/>
            <person name="Botha A."/>
            <person name="Moreno L."/>
            <person name="de Vries M."/>
            <person name="Munoz J.F."/>
            <person name="Stielow J.B."/>
        </authorList>
    </citation>
    <scope>NUCLEOTIDE SEQUENCE [LARGE SCALE GENOMIC DNA]</scope>
    <source>
        <strain evidence="2 3">CBS 136260</strain>
    </source>
</reference>
<dbReference type="PANTHER" id="PTHR12943:SF27">
    <property type="entry name" value="HOMOCYSTEINE-INDUCED ENDOPLASMIC RETICULUM PROTEIN, ISOFORM A"/>
    <property type="match status" value="1"/>
</dbReference>
<dbReference type="STRING" id="1658172.A0A1B7NSU5"/>
<dbReference type="EMBL" id="LGUA01000918">
    <property type="protein sequence ID" value="OAX79717.1"/>
    <property type="molecule type" value="Genomic_DNA"/>
</dbReference>
<name>A0A1B7NSU5_9EURO</name>
<evidence type="ECO:0000313" key="3">
    <source>
        <dbReference type="Proteomes" id="UP000091918"/>
    </source>
</evidence>
<feature type="region of interest" description="Disordered" evidence="1">
    <location>
        <begin position="635"/>
        <end position="695"/>
    </location>
</feature>
<evidence type="ECO:0008006" key="4">
    <source>
        <dbReference type="Google" id="ProtNLM"/>
    </source>
</evidence>
<feature type="compositionally biased region" description="Basic and acidic residues" evidence="1">
    <location>
        <begin position="640"/>
        <end position="652"/>
    </location>
</feature>
<protein>
    <recommendedName>
        <fullName evidence="4">Ubiquitin-like domain-containing protein</fullName>
    </recommendedName>
</protein>
<feature type="compositionally biased region" description="Polar residues" evidence="1">
    <location>
        <begin position="244"/>
        <end position="263"/>
    </location>
</feature>